<dbReference type="Proteomes" id="UP000015241">
    <property type="component" value="Unassembled WGS sequence"/>
</dbReference>
<sequence>LVQLRTEHAPLNYYLHRIDRAESPTCPACAHARETVTHYLLDCPKYGNTRARLQRKIGSAAHTLRYLLAEPGTLKPLFQFIHETRRFAATYGDL</sequence>
<protein>
    <recommendedName>
        <fullName evidence="3">Reverse transcriptase zinc-binding domain-containing protein</fullName>
    </recommendedName>
</protein>
<proteinExistence type="predicted"/>
<dbReference type="EMBL" id="KE504142">
    <property type="protein sequence ID" value="EPT01447.1"/>
    <property type="molecule type" value="Genomic_DNA"/>
</dbReference>
<dbReference type="OrthoDB" id="2734236at2759"/>
<gene>
    <name evidence="1" type="ORF">FOMPIDRAFT_18855</name>
</gene>
<evidence type="ECO:0000313" key="1">
    <source>
        <dbReference type="EMBL" id="EPT01447.1"/>
    </source>
</evidence>
<accession>S8E8V2</accession>
<organism evidence="1 2">
    <name type="scientific">Fomitopsis schrenkii</name>
    <name type="common">Brown rot fungus</name>
    <dbReference type="NCBI Taxonomy" id="2126942"/>
    <lineage>
        <taxon>Eukaryota</taxon>
        <taxon>Fungi</taxon>
        <taxon>Dikarya</taxon>
        <taxon>Basidiomycota</taxon>
        <taxon>Agaricomycotina</taxon>
        <taxon>Agaricomycetes</taxon>
        <taxon>Polyporales</taxon>
        <taxon>Fomitopsis</taxon>
    </lineage>
</organism>
<dbReference type="HOGENOM" id="CLU_146165_0_0_1"/>
<feature type="non-terminal residue" evidence="1">
    <location>
        <position position="94"/>
    </location>
</feature>
<reference evidence="1 2" key="1">
    <citation type="journal article" date="2012" name="Science">
        <title>The Paleozoic origin of enzymatic lignin decomposition reconstructed from 31 fungal genomes.</title>
        <authorList>
            <person name="Floudas D."/>
            <person name="Binder M."/>
            <person name="Riley R."/>
            <person name="Barry K."/>
            <person name="Blanchette R.A."/>
            <person name="Henrissat B."/>
            <person name="Martinez A.T."/>
            <person name="Otillar R."/>
            <person name="Spatafora J.W."/>
            <person name="Yadav J.S."/>
            <person name="Aerts A."/>
            <person name="Benoit I."/>
            <person name="Boyd A."/>
            <person name="Carlson A."/>
            <person name="Copeland A."/>
            <person name="Coutinho P.M."/>
            <person name="de Vries R.P."/>
            <person name="Ferreira P."/>
            <person name="Findley K."/>
            <person name="Foster B."/>
            <person name="Gaskell J."/>
            <person name="Glotzer D."/>
            <person name="Gorecki P."/>
            <person name="Heitman J."/>
            <person name="Hesse C."/>
            <person name="Hori C."/>
            <person name="Igarashi K."/>
            <person name="Jurgens J.A."/>
            <person name="Kallen N."/>
            <person name="Kersten P."/>
            <person name="Kohler A."/>
            <person name="Kuees U."/>
            <person name="Kumar T.K.A."/>
            <person name="Kuo A."/>
            <person name="LaButti K."/>
            <person name="Larrondo L.F."/>
            <person name="Lindquist E."/>
            <person name="Ling A."/>
            <person name="Lombard V."/>
            <person name="Lucas S."/>
            <person name="Lundell T."/>
            <person name="Martin R."/>
            <person name="McLaughlin D.J."/>
            <person name="Morgenstern I."/>
            <person name="Morin E."/>
            <person name="Murat C."/>
            <person name="Nagy L.G."/>
            <person name="Nolan M."/>
            <person name="Ohm R.A."/>
            <person name="Patyshakuliyeva A."/>
            <person name="Rokas A."/>
            <person name="Ruiz-Duenas F.J."/>
            <person name="Sabat G."/>
            <person name="Salamov A."/>
            <person name="Samejima M."/>
            <person name="Schmutz J."/>
            <person name="Slot J.C."/>
            <person name="St John F."/>
            <person name="Stenlid J."/>
            <person name="Sun H."/>
            <person name="Sun S."/>
            <person name="Syed K."/>
            <person name="Tsang A."/>
            <person name="Wiebenga A."/>
            <person name="Young D."/>
            <person name="Pisabarro A."/>
            <person name="Eastwood D.C."/>
            <person name="Martin F."/>
            <person name="Cullen D."/>
            <person name="Grigoriev I.V."/>
            <person name="Hibbett D.S."/>
        </authorList>
    </citation>
    <scope>NUCLEOTIDE SEQUENCE</scope>
    <source>
        <strain evidence="2">FP-58527</strain>
    </source>
</reference>
<dbReference type="STRING" id="743788.S8E8V2"/>
<evidence type="ECO:0000313" key="2">
    <source>
        <dbReference type="Proteomes" id="UP000015241"/>
    </source>
</evidence>
<feature type="non-terminal residue" evidence="1">
    <location>
        <position position="1"/>
    </location>
</feature>
<keyword evidence="2" id="KW-1185">Reference proteome</keyword>
<dbReference type="InParanoid" id="S8E8V2"/>
<dbReference type="AlphaFoldDB" id="S8E8V2"/>
<evidence type="ECO:0008006" key="3">
    <source>
        <dbReference type="Google" id="ProtNLM"/>
    </source>
</evidence>
<dbReference type="eggNOG" id="ENOG502SY12">
    <property type="taxonomic scope" value="Eukaryota"/>
</dbReference>
<name>S8E8V2_FOMSC</name>